<comment type="caution">
    <text evidence="1">The sequence shown here is derived from an EMBL/GenBank/DDBJ whole genome shotgun (WGS) entry which is preliminary data.</text>
</comment>
<evidence type="ECO:0000313" key="2">
    <source>
        <dbReference type="Proteomes" id="UP000318431"/>
    </source>
</evidence>
<accession>A0A562RJ36</accession>
<gene>
    <name evidence="1" type="ORF">IP91_00154</name>
</gene>
<protein>
    <submittedName>
        <fullName evidence="1">Uncharacterized protein</fullName>
    </submittedName>
</protein>
<dbReference type="OrthoDB" id="6919284at2"/>
<dbReference type="AlphaFoldDB" id="A0A562RJ36"/>
<sequence>MSDNIVWIVDLDASPEEAPALGERVTAWLVAEGIVSSATGSAPGAGHLLGRGPSAAAMDTFPLMEPVAMCGLEVMAERRVFHTGDNGIDSIRCPECGASHDPDELPWTDAAGSWLEGAADDGMTCPDCGAHPGIAAWEFDLPWGFGNLAFGFWNWPVSEGLATGISAFTGHRYRVVHEHL</sequence>
<reference evidence="1 2" key="1">
    <citation type="journal article" date="2015" name="Stand. Genomic Sci.">
        <title>Genomic Encyclopedia of Bacterial and Archaeal Type Strains, Phase III: the genomes of soil and plant-associated and newly described type strains.</title>
        <authorList>
            <person name="Whitman W.B."/>
            <person name="Woyke T."/>
            <person name="Klenk H.P."/>
            <person name="Zhou Y."/>
            <person name="Lilburn T.G."/>
            <person name="Beck B.J."/>
            <person name="De Vos P."/>
            <person name="Vandamme P."/>
            <person name="Eisen J.A."/>
            <person name="Garrity G."/>
            <person name="Hugenholtz P."/>
            <person name="Kyrpides N.C."/>
        </authorList>
    </citation>
    <scope>NUCLEOTIDE SEQUENCE [LARGE SCALE GENOMIC DNA]</scope>
    <source>
        <strain evidence="1 2">CGMCC 1.10822</strain>
    </source>
</reference>
<evidence type="ECO:0000313" key="1">
    <source>
        <dbReference type="EMBL" id="TWI69089.1"/>
    </source>
</evidence>
<dbReference type="Proteomes" id="UP000318431">
    <property type="component" value="Unassembled WGS sequence"/>
</dbReference>
<organism evidence="1 2">
    <name type="scientific">Pseudoduganella lurida</name>
    <dbReference type="NCBI Taxonomy" id="1036180"/>
    <lineage>
        <taxon>Bacteria</taxon>
        <taxon>Pseudomonadati</taxon>
        <taxon>Pseudomonadota</taxon>
        <taxon>Betaproteobacteria</taxon>
        <taxon>Burkholderiales</taxon>
        <taxon>Oxalobacteraceae</taxon>
        <taxon>Telluria group</taxon>
        <taxon>Pseudoduganella</taxon>
    </lineage>
</organism>
<dbReference type="RefSeq" id="WP_145646827.1">
    <property type="nucleotide sequence ID" value="NZ_VLLB01000001.1"/>
</dbReference>
<proteinExistence type="predicted"/>
<keyword evidence="2" id="KW-1185">Reference proteome</keyword>
<dbReference type="EMBL" id="VLLB01000001">
    <property type="protein sequence ID" value="TWI69089.1"/>
    <property type="molecule type" value="Genomic_DNA"/>
</dbReference>
<name>A0A562RJ36_9BURK</name>